<accession>A0A4Z1FV34</accession>
<comment type="caution">
    <text evidence="1">The sequence shown here is derived from an EMBL/GenBank/DDBJ whole genome shotgun (WGS) entry which is preliminary data.</text>
</comment>
<organism evidence="1 2">
    <name type="scientific">Botrytis paeoniae</name>
    <dbReference type="NCBI Taxonomy" id="278948"/>
    <lineage>
        <taxon>Eukaryota</taxon>
        <taxon>Fungi</taxon>
        <taxon>Dikarya</taxon>
        <taxon>Ascomycota</taxon>
        <taxon>Pezizomycotina</taxon>
        <taxon>Leotiomycetes</taxon>
        <taxon>Helotiales</taxon>
        <taxon>Sclerotiniaceae</taxon>
        <taxon>Botrytis</taxon>
    </lineage>
</organism>
<evidence type="ECO:0000313" key="2">
    <source>
        <dbReference type="Proteomes" id="UP000297910"/>
    </source>
</evidence>
<dbReference type="Proteomes" id="UP000297910">
    <property type="component" value="Unassembled WGS sequence"/>
</dbReference>
<reference evidence="1 2" key="1">
    <citation type="submission" date="2017-12" db="EMBL/GenBank/DDBJ databases">
        <title>Comparative genomics of Botrytis spp.</title>
        <authorList>
            <person name="Valero-Jimenez C.A."/>
            <person name="Tapia P."/>
            <person name="Veloso J."/>
            <person name="Silva-Moreno E."/>
            <person name="Staats M."/>
            <person name="Valdes J.H."/>
            <person name="Van Kan J.A.L."/>
        </authorList>
    </citation>
    <scope>NUCLEOTIDE SEQUENCE [LARGE SCALE GENOMIC DNA]</scope>
    <source>
        <strain evidence="1 2">Bp0003</strain>
    </source>
</reference>
<name>A0A4Z1FV34_9HELO</name>
<evidence type="ECO:0000313" key="1">
    <source>
        <dbReference type="EMBL" id="TGO28375.1"/>
    </source>
</evidence>
<dbReference type="EMBL" id="PQXI01000028">
    <property type="protein sequence ID" value="TGO28375.1"/>
    <property type="molecule type" value="Genomic_DNA"/>
</dbReference>
<gene>
    <name evidence="1" type="ORF">BPAE_0028g00220</name>
</gene>
<keyword evidence="2" id="KW-1185">Reference proteome</keyword>
<dbReference type="AlphaFoldDB" id="A0A4Z1FV34"/>
<sequence>MENYRHGPSVGKLKLIISWVFWPTEWSMRAEICVFVVLTDDMERCYSFEYAIGTGIVGGSRPCPTTLSTTGGKLPDIATNGARCGGITDWYARSSDGLKVHKSLQIMYTSRTRGYVVITSELGTSGGVGHNTGPTACALS</sequence>
<protein>
    <submittedName>
        <fullName evidence="1">Uncharacterized protein</fullName>
    </submittedName>
</protein>
<proteinExistence type="predicted"/>